<name>A0A9P6I9J6_9PEZI</name>
<dbReference type="OrthoDB" id="2317065at2759"/>
<dbReference type="SUPFAM" id="SSF48208">
    <property type="entry name" value="Six-hairpin glycosidases"/>
    <property type="match status" value="1"/>
</dbReference>
<reference evidence="3" key="1">
    <citation type="submission" date="2020-03" db="EMBL/GenBank/DDBJ databases">
        <authorList>
            <person name="He L."/>
        </authorList>
    </citation>
    <scope>NUCLEOTIDE SEQUENCE</scope>
    <source>
        <strain evidence="3">CkLH20</strain>
    </source>
</reference>
<sequence>MAPEAVETGEEVVTNGVKRGHEKSGCDGLRLKRSKVSCEQTGTPAGLAVNGDKRSLASTLFAPQATAKIWGVAQQGFSLPWPPTLFPEYTKPGGTKYVYRELDFWTFACKWWTEALHPNAQLTTTHDLGFMIFPWARPAWELSHDHRAYQTAITAAKSLYGRYNPVVKSIRSWDVCVTKRYKFLDPSKDFLVIIDNMMNLDIIFWAAAQLGDREMHDAAVAHAETTRKHHVRQDASTYHVVNFDQTTGLPKQKITNQGHSDESSWARGQAWAVAGFAQTYGWTRDVSFLDTAVSCAEYFLVELPPSGIPPWDFSAPKDTPQPPDVSAAMIAAYGMLLIHEALTSLGKESEYLGHAIRLIKAACSGHTNGGGRYIRSRRTTETVEHGVVEEEVGWEVDMEGEPETILNGATINNYEFAPRRWADHGLVYADYFCLLAGNKLLEMGVPNLFEGSA</sequence>
<dbReference type="EMBL" id="JAATWM020000007">
    <property type="protein sequence ID" value="KAF9879357.1"/>
    <property type="molecule type" value="Genomic_DNA"/>
</dbReference>
<dbReference type="InterPro" id="IPR052369">
    <property type="entry name" value="UG_Glycosaminoglycan_Hydrolase"/>
</dbReference>
<comment type="similarity">
    <text evidence="2">Belongs to the glycosyl hydrolase 88 family.</text>
</comment>
<dbReference type="AlphaFoldDB" id="A0A9P6I9J6"/>
<dbReference type="Proteomes" id="UP000781932">
    <property type="component" value="Unassembled WGS sequence"/>
</dbReference>
<evidence type="ECO:0000313" key="3">
    <source>
        <dbReference type="EMBL" id="KAF9879357.1"/>
    </source>
</evidence>
<dbReference type="GeneID" id="62158693"/>
<gene>
    <name evidence="3" type="ORF">CkaCkLH20_02900</name>
</gene>
<protein>
    <submittedName>
        <fullName evidence="3">Glucuronyl hydrolase</fullName>
    </submittedName>
</protein>
<proteinExistence type="inferred from homology"/>
<dbReference type="GO" id="GO:0052757">
    <property type="term" value="F:chondroitin hydrolase activity"/>
    <property type="evidence" value="ECO:0007669"/>
    <property type="project" value="TreeGrafter"/>
</dbReference>
<comment type="caution">
    <text evidence="3">The sequence shown here is derived from an EMBL/GenBank/DDBJ whole genome shotgun (WGS) entry which is preliminary data.</text>
</comment>
<dbReference type="RefSeq" id="XP_038748818.1">
    <property type="nucleotide sequence ID" value="XM_038885619.1"/>
</dbReference>
<evidence type="ECO:0000256" key="2">
    <source>
        <dbReference type="ARBA" id="ARBA00038358"/>
    </source>
</evidence>
<reference evidence="3" key="2">
    <citation type="submission" date="2020-11" db="EMBL/GenBank/DDBJ databases">
        <title>Whole genome sequencing of Colletotrichum sp.</title>
        <authorList>
            <person name="Li H."/>
        </authorList>
    </citation>
    <scope>NUCLEOTIDE SEQUENCE</scope>
    <source>
        <strain evidence="3">CkLH20</strain>
    </source>
</reference>
<evidence type="ECO:0000256" key="1">
    <source>
        <dbReference type="ARBA" id="ARBA00022801"/>
    </source>
</evidence>
<organism evidence="3 4">
    <name type="scientific">Colletotrichum karsti</name>
    <dbReference type="NCBI Taxonomy" id="1095194"/>
    <lineage>
        <taxon>Eukaryota</taxon>
        <taxon>Fungi</taxon>
        <taxon>Dikarya</taxon>
        <taxon>Ascomycota</taxon>
        <taxon>Pezizomycotina</taxon>
        <taxon>Sordariomycetes</taxon>
        <taxon>Hypocreomycetidae</taxon>
        <taxon>Glomerellales</taxon>
        <taxon>Glomerellaceae</taxon>
        <taxon>Colletotrichum</taxon>
        <taxon>Colletotrichum boninense species complex</taxon>
    </lineage>
</organism>
<keyword evidence="1 3" id="KW-0378">Hydrolase</keyword>
<dbReference type="InterPro" id="IPR008928">
    <property type="entry name" value="6-hairpin_glycosidase_sf"/>
</dbReference>
<dbReference type="PANTHER" id="PTHR36845:SF1">
    <property type="entry name" value="HYDROLASE, PUTATIVE (AFU_ORTHOLOGUE AFUA_7G05090)-RELATED"/>
    <property type="match status" value="1"/>
</dbReference>
<dbReference type="PANTHER" id="PTHR36845">
    <property type="entry name" value="HYDROLASE, PUTATIVE (AFU_ORTHOLOGUE AFUA_7G05090)-RELATED"/>
    <property type="match status" value="1"/>
</dbReference>
<dbReference type="Gene3D" id="1.50.10.10">
    <property type="match status" value="1"/>
</dbReference>
<keyword evidence="4" id="KW-1185">Reference proteome</keyword>
<accession>A0A9P6I9J6</accession>
<evidence type="ECO:0000313" key="4">
    <source>
        <dbReference type="Proteomes" id="UP000781932"/>
    </source>
</evidence>
<dbReference type="GO" id="GO:0000272">
    <property type="term" value="P:polysaccharide catabolic process"/>
    <property type="evidence" value="ECO:0007669"/>
    <property type="project" value="TreeGrafter"/>
</dbReference>
<dbReference type="InterPro" id="IPR012341">
    <property type="entry name" value="6hp_glycosidase-like_sf"/>
</dbReference>